<dbReference type="EC" id="3.6.4.13" evidence="4"/>
<comment type="function">
    <text evidence="4">RNA helicase.</text>
</comment>
<proteinExistence type="inferred from homology"/>
<evidence type="ECO:0000256" key="4">
    <source>
        <dbReference type="RuleBase" id="RU365068"/>
    </source>
</evidence>
<dbReference type="InterPro" id="IPR014001">
    <property type="entry name" value="Helicase_ATP-bd"/>
</dbReference>
<comment type="caution">
    <text evidence="6">The sequence shown here is derived from an EMBL/GenBank/DDBJ whole genome shotgun (WGS) entry which is preliminary data.</text>
</comment>
<sequence length="114" mass="12225">MDALVKAKTGTGKSTAFLLPAIEAVVKEKNSCSNQWLPPVVVLILCPTRELASQIAAEATVLLGHHDGIGVQTLIGGTRFKLDQKRLESDPCQIIVATPGRLLDHIENKSGFSH</sequence>
<name>A0AAP0NR87_9MAGN</name>
<accession>A0AAP0NR87</accession>
<keyword evidence="4" id="KW-0694">RNA-binding</keyword>
<evidence type="ECO:0000259" key="5">
    <source>
        <dbReference type="PROSITE" id="PS51192"/>
    </source>
</evidence>
<dbReference type="InterPro" id="IPR027417">
    <property type="entry name" value="P-loop_NTPase"/>
</dbReference>
<keyword evidence="4" id="KW-0347">Helicase</keyword>
<comment type="catalytic activity">
    <reaction evidence="4">
        <text>ATP + H2O = ADP + phosphate + H(+)</text>
        <dbReference type="Rhea" id="RHEA:13065"/>
        <dbReference type="ChEBI" id="CHEBI:15377"/>
        <dbReference type="ChEBI" id="CHEBI:15378"/>
        <dbReference type="ChEBI" id="CHEBI:30616"/>
        <dbReference type="ChEBI" id="CHEBI:43474"/>
        <dbReference type="ChEBI" id="CHEBI:456216"/>
        <dbReference type="EC" id="3.6.4.13"/>
    </reaction>
</comment>
<comment type="domain">
    <text evidence="4">The Q motif is unique to and characteristic of the DEAD box family of RNA helicases and controls ATP binding and hydrolysis.</text>
</comment>
<dbReference type="Proteomes" id="UP001417504">
    <property type="component" value="Unassembled WGS sequence"/>
</dbReference>
<dbReference type="GO" id="GO:0005524">
    <property type="term" value="F:ATP binding"/>
    <property type="evidence" value="ECO:0007669"/>
    <property type="project" value="UniProtKB-UniRule"/>
</dbReference>
<keyword evidence="1 4" id="KW-0547">Nucleotide-binding</keyword>
<dbReference type="Gene3D" id="3.40.50.300">
    <property type="entry name" value="P-loop containing nucleotide triphosphate hydrolases"/>
    <property type="match status" value="1"/>
</dbReference>
<evidence type="ECO:0000313" key="7">
    <source>
        <dbReference type="Proteomes" id="UP001417504"/>
    </source>
</evidence>
<organism evidence="6 7">
    <name type="scientific">Stephania japonica</name>
    <dbReference type="NCBI Taxonomy" id="461633"/>
    <lineage>
        <taxon>Eukaryota</taxon>
        <taxon>Viridiplantae</taxon>
        <taxon>Streptophyta</taxon>
        <taxon>Embryophyta</taxon>
        <taxon>Tracheophyta</taxon>
        <taxon>Spermatophyta</taxon>
        <taxon>Magnoliopsida</taxon>
        <taxon>Ranunculales</taxon>
        <taxon>Menispermaceae</taxon>
        <taxon>Menispermoideae</taxon>
        <taxon>Cissampelideae</taxon>
        <taxon>Stephania</taxon>
    </lineage>
</organism>
<dbReference type="GO" id="GO:0003724">
    <property type="term" value="F:RNA helicase activity"/>
    <property type="evidence" value="ECO:0007669"/>
    <property type="project" value="UniProtKB-EC"/>
</dbReference>
<keyword evidence="2 4" id="KW-0378">Hydrolase</keyword>
<dbReference type="GO" id="GO:0016787">
    <property type="term" value="F:hydrolase activity"/>
    <property type="evidence" value="ECO:0007669"/>
    <property type="project" value="UniProtKB-KW"/>
</dbReference>
<dbReference type="Pfam" id="PF00270">
    <property type="entry name" value="DEAD"/>
    <property type="match status" value="1"/>
</dbReference>
<evidence type="ECO:0000256" key="1">
    <source>
        <dbReference type="ARBA" id="ARBA00022741"/>
    </source>
</evidence>
<evidence type="ECO:0000313" key="6">
    <source>
        <dbReference type="EMBL" id="KAK9116348.1"/>
    </source>
</evidence>
<dbReference type="InterPro" id="IPR011545">
    <property type="entry name" value="DEAD/DEAH_box_helicase_dom"/>
</dbReference>
<feature type="domain" description="Helicase ATP-binding" evidence="5">
    <location>
        <begin position="1"/>
        <end position="114"/>
    </location>
</feature>
<comment type="similarity">
    <text evidence="4">Belongs to the DEAD box helicase family.</text>
</comment>
<dbReference type="PROSITE" id="PS51192">
    <property type="entry name" value="HELICASE_ATP_BIND_1"/>
    <property type="match status" value="1"/>
</dbReference>
<dbReference type="AlphaFoldDB" id="A0AAP0NR87"/>
<protein>
    <recommendedName>
        <fullName evidence="4">ATP-dependent RNA helicase</fullName>
        <ecNumber evidence="4">3.6.4.13</ecNumber>
    </recommendedName>
</protein>
<dbReference type="EMBL" id="JBBNAE010000006">
    <property type="protein sequence ID" value="KAK9116348.1"/>
    <property type="molecule type" value="Genomic_DNA"/>
</dbReference>
<evidence type="ECO:0000256" key="3">
    <source>
        <dbReference type="ARBA" id="ARBA00022840"/>
    </source>
</evidence>
<dbReference type="GO" id="GO:0003723">
    <property type="term" value="F:RNA binding"/>
    <property type="evidence" value="ECO:0007669"/>
    <property type="project" value="UniProtKB-UniRule"/>
</dbReference>
<gene>
    <name evidence="6" type="ORF">Sjap_015295</name>
</gene>
<evidence type="ECO:0000256" key="2">
    <source>
        <dbReference type="ARBA" id="ARBA00022801"/>
    </source>
</evidence>
<keyword evidence="7" id="KW-1185">Reference proteome</keyword>
<reference evidence="6 7" key="1">
    <citation type="submission" date="2024-01" db="EMBL/GenBank/DDBJ databases">
        <title>Genome assemblies of Stephania.</title>
        <authorList>
            <person name="Yang L."/>
        </authorList>
    </citation>
    <scope>NUCLEOTIDE SEQUENCE [LARGE SCALE GENOMIC DNA]</scope>
    <source>
        <strain evidence="6">QJT</strain>
        <tissue evidence="6">Leaf</tissue>
    </source>
</reference>
<dbReference type="PANTHER" id="PTHR24031">
    <property type="entry name" value="RNA HELICASE"/>
    <property type="match status" value="1"/>
</dbReference>
<keyword evidence="3 4" id="KW-0067">ATP-binding</keyword>
<dbReference type="SUPFAM" id="SSF52540">
    <property type="entry name" value="P-loop containing nucleoside triphosphate hydrolases"/>
    <property type="match status" value="1"/>
</dbReference>